<dbReference type="RefSeq" id="WP_105863992.1">
    <property type="nucleotide sequence ID" value="NZ_PUEJ01000008.1"/>
</dbReference>
<proteinExistence type="predicted"/>
<organism evidence="3 4">
    <name type="scientific">Labrys okinawensis</name>
    <dbReference type="NCBI Taxonomy" id="346911"/>
    <lineage>
        <taxon>Bacteria</taxon>
        <taxon>Pseudomonadati</taxon>
        <taxon>Pseudomonadota</taxon>
        <taxon>Alphaproteobacteria</taxon>
        <taxon>Hyphomicrobiales</taxon>
        <taxon>Xanthobacteraceae</taxon>
        <taxon>Labrys</taxon>
    </lineage>
</organism>
<evidence type="ECO:0000313" key="3">
    <source>
        <dbReference type="EMBL" id="PRH85432.1"/>
    </source>
</evidence>
<keyword evidence="2" id="KW-1133">Transmembrane helix</keyword>
<dbReference type="AlphaFoldDB" id="A0A2S9Q7V0"/>
<feature type="transmembrane region" description="Helical" evidence="2">
    <location>
        <begin position="14"/>
        <end position="35"/>
    </location>
</feature>
<gene>
    <name evidence="3" type="ORF">C5L14_20805</name>
</gene>
<evidence type="ECO:0000313" key="4">
    <source>
        <dbReference type="Proteomes" id="UP000237682"/>
    </source>
</evidence>
<accession>A0A2S9Q7V0</accession>
<dbReference type="OrthoDB" id="9826916at2"/>
<keyword evidence="2" id="KW-0812">Transmembrane</keyword>
<name>A0A2S9Q7V0_9HYPH</name>
<evidence type="ECO:0000256" key="2">
    <source>
        <dbReference type="SAM" id="Phobius"/>
    </source>
</evidence>
<keyword evidence="2" id="KW-0472">Membrane</keyword>
<sequence length="137" mass="14715">MPANHLSQPPRGSIPFPAALFFVTVLGMALAACASGSGIDKRQVRQDAAARCASAQDKIGCQQTQSRRLVDEGYTSICRAKGLADNSPAMKRCRGELAYADCVRTISDYQGYTAQMNPRGPWEPPPSAVCKSHLVTE</sequence>
<keyword evidence="4" id="KW-1185">Reference proteome</keyword>
<dbReference type="Proteomes" id="UP000237682">
    <property type="component" value="Unassembled WGS sequence"/>
</dbReference>
<comment type="caution">
    <text evidence="3">The sequence shown here is derived from an EMBL/GenBank/DDBJ whole genome shotgun (WGS) entry which is preliminary data.</text>
</comment>
<protein>
    <submittedName>
        <fullName evidence="3">Uncharacterized protein</fullName>
    </submittedName>
</protein>
<reference evidence="3 4" key="1">
    <citation type="submission" date="2018-02" db="EMBL/GenBank/DDBJ databases">
        <title>Whole genome sequencing of endophytic bacterium.</title>
        <authorList>
            <person name="Eedara R."/>
            <person name="Podile A.R."/>
        </authorList>
    </citation>
    <scope>NUCLEOTIDE SEQUENCE [LARGE SCALE GENOMIC DNA]</scope>
    <source>
        <strain evidence="3 4">RP1T</strain>
    </source>
</reference>
<dbReference type="EMBL" id="PUEJ01000008">
    <property type="protein sequence ID" value="PRH85432.1"/>
    <property type="molecule type" value="Genomic_DNA"/>
</dbReference>
<feature type="region of interest" description="Disordered" evidence="1">
    <location>
        <begin position="117"/>
        <end position="137"/>
    </location>
</feature>
<evidence type="ECO:0000256" key="1">
    <source>
        <dbReference type="SAM" id="MobiDB-lite"/>
    </source>
</evidence>